<keyword evidence="2" id="KW-1185">Reference proteome</keyword>
<evidence type="ECO:0000313" key="2">
    <source>
        <dbReference type="Proteomes" id="UP001295444"/>
    </source>
</evidence>
<proteinExistence type="predicted"/>
<reference evidence="1" key="1">
    <citation type="submission" date="2022-03" db="EMBL/GenBank/DDBJ databases">
        <authorList>
            <person name="Alioto T."/>
            <person name="Alioto T."/>
            <person name="Gomez Garrido J."/>
        </authorList>
    </citation>
    <scope>NUCLEOTIDE SEQUENCE</scope>
</reference>
<sequence length="88" mass="10608">MEGKYCHAVSGFDPKLQQRLQDVLRSMEYPIPEERVTEWRVALLWTKDLDEIQPFRSEEILTTNQRQAKQLELRMPFWETSPQILTTW</sequence>
<dbReference type="AlphaFoldDB" id="A0AAD1TIG7"/>
<protein>
    <submittedName>
        <fullName evidence="1">Uncharacterized protein</fullName>
    </submittedName>
</protein>
<gene>
    <name evidence="1" type="ORF">PECUL_23A003094</name>
</gene>
<accession>A0AAD1TIG7</accession>
<evidence type="ECO:0000313" key="1">
    <source>
        <dbReference type="EMBL" id="CAH2327194.1"/>
    </source>
</evidence>
<organism evidence="1 2">
    <name type="scientific">Pelobates cultripes</name>
    <name type="common">Western spadefoot toad</name>
    <dbReference type="NCBI Taxonomy" id="61616"/>
    <lineage>
        <taxon>Eukaryota</taxon>
        <taxon>Metazoa</taxon>
        <taxon>Chordata</taxon>
        <taxon>Craniata</taxon>
        <taxon>Vertebrata</taxon>
        <taxon>Euteleostomi</taxon>
        <taxon>Amphibia</taxon>
        <taxon>Batrachia</taxon>
        <taxon>Anura</taxon>
        <taxon>Pelobatoidea</taxon>
        <taxon>Pelobatidae</taxon>
        <taxon>Pelobates</taxon>
    </lineage>
</organism>
<name>A0AAD1TIG7_PELCU</name>
<dbReference type="Proteomes" id="UP001295444">
    <property type="component" value="Chromosome 13"/>
</dbReference>
<dbReference type="EMBL" id="OW240924">
    <property type="protein sequence ID" value="CAH2327194.1"/>
    <property type="molecule type" value="Genomic_DNA"/>
</dbReference>